<reference evidence="1" key="1">
    <citation type="submission" date="2019-08" db="EMBL/GenBank/DDBJ databases">
        <authorList>
            <person name="Kucharzyk K."/>
            <person name="Murdoch R.W."/>
            <person name="Higgins S."/>
            <person name="Loffler F."/>
        </authorList>
    </citation>
    <scope>NUCLEOTIDE SEQUENCE</scope>
</reference>
<dbReference type="EMBL" id="VSSQ01106154">
    <property type="protein sequence ID" value="MPN45917.1"/>
    <property type="molecule type" value="Genomic_DNA"/>
</dbReference>
<proteinExistence type="predicted"/>
<protein>
    <submittedName>
        <fullName evidence="1">Uncharacterized protein</fullName>
    </submittedName>
</protein>
<dbReference type="AlphaFoldDB" id="A0A645I3P2"/>
<gene>
    <name evidence="1" type="ORF">SDC9_193496</name>
</gene>
<comment type="caution">
    <text evidence="1">The sequence shown here is derived from an EMBL/GenBank/DDBJ whole genome shotgun (WGS) entry which is preliminary data.</text>
</comment>
<dbReference type="AntiFam" id="ANF00168">
    <property type="entry name" value="Shadow ORF (opposite smc)"/>
</dbReference>
<evidence type="ECO:0000313" key="1">
    <source>
        <dbReference type="EMBL" id="MPN45917.1"/>
    </source>
</evidence>
<name>A0A645I3P2_9ZZZZ</name>
<accession>A0A645I3P2</accession>
<organism evidence="1">
    <name type="scientific">bioreactor metagenome</name>
    <dbReference type="NCBI Taxonomy" id="1076179"/>
    <lineage>
        <taxon>unclassified sequences</taxon>
        <taxon>metagenomes</taxon>
        <taxon>ecological metagenomes</taxon>
    </lineage>
</organism>
<sequence>MVADVVLQHRFLRFIRRGQIRKTVDFVTLAFNGNHQRAAPFHLLGKFLLEFGHGAVGRIKFGLCQQQLILYGGGFCCQLRQRMHPYRHFKLLFLTRQRQKLLGLFRLLFKRYQTPIQFGQNITQAQKVVLRQCQTAFGLGFAVTKF</sequence>